<dbReference type="InterPro" id="IPR036047">
    <property type="entry name" value="F-box-like_dom_sf"/>
</dbReference>
<dbReference type="SMART" id="SM00320">
    <property type="entry name" value="WD40"/>
    <property type="match status" value="6"/>
</dbReference>
<proteinExistence type="predicted"/>
<dbReference type="EMBL" id="KL197713">
    <property type="protein sequence ID" value="KDQ61071.1"/>
    <property type="molecule type" value="Genomic_DNA"/>
</dbReference>
<dbReference type="PROSITE" id="PS50181">
    <property type="entry name" value="FBOX"/>
    <property type="match status" value="1"/>
</dbReference>
<dbReference type="Pfam" id="PF12937">
    <property type="entry name" value="F-box-like"/>
    <property type="match status" value="1"/>
</dbReference>
<dbReference type="Gene3D" id="1.20.1280.50">
    <property type="match status" value="1"/>
</dbReference>
<gene>
    <name evidence="6" type="ORF">JAAARDRAFT_191189</name>
</gene>
<keyword evidence="2" id="KW-0677">Repeat</keyword>
<accession>A0A067QEN0</accession>
<evidence type="ECO:0000256" key="2">
    <source>
        <dbReference type="ARBA" id="ARBA00022737"/>
    </source>
</evidence>
<evidence type="ECO:0000256" key="3">
    <source>
        <dbReference type="PROSITE-ProRule" id="PRU00221"/>
    </source>
</evidence>
<dbReference type="PANTHER" id="PTHR22847">
    <property type="entry name" value="WD40 REPEAT PROTEIN"/>
    <property type="match status" value="1"/>
</dbReference>
<dbReference type="InterPro" id="IPR036322">
    <property type="entry name" value="WD40_repeat_dom_sf"/>
</dbReference>
<sequence>MISPPDEMVGAGSEGTCSGPTRSWLLAPAGRNDVPLLEISDKEREELADGLLASLPRSRLASVQRCISPLLQIDFVGLLPPEVSLEIFSYLSVQSLLTCTLVSRRWREIADDTSVWQNLCSDKGWTWKQPPPGFDYSMSSDLGKGRLGEGLVDEGADDDDEGMGDEENKIGDVLVDPGLNTGAVHVAAEGEDGFTADSTIRFDEDSGFATTSRLSSTAQHDSRDLVTPPPARASTSAYTLDSTSPVVPDLEDSLFLGKPPARPTCRPHHRYPFAPPAFSPPKRPKNKYKLLALTHIRLQKRFERGLAKLTTIPGRAFNNDNVLGAVNVSGANGGTANGHTGTIYCLQLYTYPETGDQVLFTGSKDRSVREWSLARPPVQPLTSPSSSSSSISSSSQESESLASAPSITGSVVRVYEGSHDNTVLSLCVGHGYLASAGTDGKVGFWALGSSSASTFDTTGEGGIERCSPTKVLTDHEDSVLCVRFNEETLVSCSKDRTLRTYSFPDLTPQFVLEGHRSAVNAVSIEDNLIVSGSGDRSIRVWAADDGTLLQRFEPFTDVEMYYACSIASIDFLFPYVLSGASDQHLRLFNITKGQGWSTSPELDSSPIPLPPPLPSDHVSEACGSSRDCDEGVRERPRHWGLVRSVALSDEWAVSGSYDLSVKVWNRKTGALVADLTSGHVGRIFCVGFDCTKVSS</sequence>
<dbReference type="PROSITE" id="PS50294">
    <property type="entry name" value="WD_REPEATS_REGION"/>
    <property type="match status" value="1"/>
</dbReference>
<feature type="repeat" description="WD" evidence="3">
    <location>
        <begin position="512"/>
        <end position="551"/>
    </location>
</feature>
<evidence type="ECO:0000256" key="1">
    <source>
        <dbReference type="ARBA" id="ARBA00022574"/>
    </source>
</evidence>
<evidence type="ECO:0000313" key="7">
    <source>
        <dbReference type="Proteomes" id="UP000027265"/>
    </source>
</evidence>
<evidence type="ECO:0000256" key="4">
    <source>
        <dbReference type="SAM" id="MobiDB-lite"/>
    </source>
</evidence>
<keyword evidence="7" id="KW-1185">Reference proteome</keyword>
<protein>
    <recommendedName>
        <fullName evidence="5">F-box domain-containing protein</fullName>
    </recommendedName>
</protein>
<dbReference type="Proteomes" id="UP000027265">
    <property type="component" value="Unassembled WGS sequence"/>
</dbReference>
<dbReference type="PROSITE" id="PS50082">
    <property type="entry name" value="WD_REPEATS_2"/>
    <property type="match status" value="3"/>
</dbReference>
<dbReference type="Gene3D" id="2.130.10.10">
    <property type="entry name" value="YVTN repeat-like/Quinoprotein amine dehydrogenase"/>
    <property type="match status" value="2"/>
</dbReference>
<reference evidence="7" key="1">
    <citation type="journal article" date="2014" name="Proc. Natl. Acad. Sci. U.S.A.">
        <title>Extensive sampling of basidiomycete genomes demonstrates inadequacy of the white-rot/brown-rot paradigm for wood decay fungi.</title>
        <authorList>
            <person name="Riley R."/>
            <person name="Salamov A.A."/>
            <person name="Brown D.W."/>
            <person name="Nagy L.G."/>
            <person name="Floudas D."/>
            <person name="Held B.W."/>
            <person name="Levasseur A."/>
            <person name="Lombard V."/>
            <person name="Morin E."/>
            <person name="Otillar R."/>
            <person name="Lindquist E.A."/>
            <person name="Sun H."/>
            <person name="LaButti K.M."/>
            <person name="Schmutz J."/>
            <person name="Jabbour D."/>
            <person name="Luo H."/>
            <person name="Baker S.E."/>
            <person name="Pisabarro A.G."/>
            <person name="Walton J.D."/>
            <person name="Blanchette R.A."/>
            <person name="Henrissat B."/>
            <person name="Martin F."/>
            <person name="Cullen D."/>
            <person name="Hibbett D.S."/>
            <person name="Grigoriev I.V."/>
        </authorList>
    </citation>
    <scope>NUCLEOTIDE SEQUENCE [LARGE SCALE GENOMIC DNA]</scope>
    <source>
        <strain evidence="7">MUCL 33604</strain>
    </source>
</reference>
<feature type="region of interest" description="Disordered" evidence="4">
    <location>
        <begin position="373"/>
        <end position="402"/>
    </location>
</feature>
<dbReference type="SUPFAM" id="SSF81383">
    <property type="entry name" value="F-box domain"/>
    <property type="match status" value="1"/>
</dbReference>
<dbReference type="PANTHER" id="PTHR22847:SF745">
    <property type="entry name" value="F-BOX_WD REPEAT-CONTAINING PROTEIN 7"/>
    <property type="match status" value="1"/>
</dbReference>
<feature type="repeat" description="WD" evidence="3">
    <location>
        <begin position="336"/>
        <end position="373"/>
    </location>
</feature>
<dbReference type="HOGENOM" id="CLU_000288_103_6_1"/>
<name>A0A067QEN0_9AGAM</name>
<feature type="repeat" description="WD" evidence="3">
    <location>
        <begin position="635"/>
        <end position="674"/>
    </location>
</feature>
<dbReference type="SMART" id="SM00256">
    <property type="entry name" value="FBOX"/>
    <property type="match status" value="1"/>
</dbReference>
<feature type="region of interest" description="Disordered" evidence="4">
    <location>
        <begin position="212"/>
        <end position="244"/>
    </location>
</feature>
<dbReference type="OrthoDB" id="19711at2759"/>
<evidence type="ECO:0000313" key="6">
    <source>
        <dbReference type="EMBL" id="KDQ61071.1"/>
    </source>
</evidence>
<dbReference type="STRING" id="933084.A0A067QEN0"/>
<dbReference type="InterPro" id="IPR001810">
    <property type="entry name" value="F-box_dom"/>
</dbReference>
<dbReference type="AlphaFoldDB" id="A0A067QEN0"/>
<organism evidence="6 7">
    <name type="scientific">Jaapia argillacea MUCL 33604</name>
    <dbReference type="NCBI Taxonomy" id="933084"/>
    <lineage>
        <taxon>Eukaryota</taxon>
        <taxon>Fungi</taxon>
        <taxon>Dikarya</taxon>
        <taxon>Basidiomycota</taxon>
        <taxon>Agaricomycotina</taxon>
        <taxon>Agaricomycetes</taxon>
        <taxon>Agaricomycetidae</taxon>
        <taxon>Jaapiales</taxon>
        <taxon>Jaapiaceae</taxon>
        <taxon>Jaapia</taxon>
    </lineage>
</organism>
<dbReference type="InterPro" id="IPR001680">
    <property type="entry name" value="WD40_rpt"/>
</dbReference>
<feature type="domain" description="F-box" evidence="5">
    <location>
        <begin position="73"/>
        <end position="119"/>
    </location>
</feature>
<evidence type="ECO:0000259" key="5">
    <source>
        <dbReference type="PROSITE" id="PS50181"/>
    </source>
</evidence>
<dbReference type="InParanoid" id="A0A067QEN0"/>
<feature type="compositionally biased region" description="Low complexity" evidence="4">
    <location>
        <begin position="383"/>
        <end position="402"/>
    </location>
</feature>
<feature type="compositionally biased region" description="Polar residues" evidence="4">
    <location>
        <begin position="233"/>
        <end position="244"/>
    </location>
</feature>
<keyword evidence="1 3" id="KW-0853">WD repeat</keyword>
<dbReference type="InterPro" id="IPR015943">
    <property type="entry name" value="WD40/YVTN_repeat-like_dom_sf"/>
</dbReference>
<dbReference type="Pfam" id="PF00400">
    <property type="entry name" value="WD40"/>
    <property type="match status" value="4"/>
</dbReference>
<dbReference type="SUPFAM" id="SSF50978">
    <property type="entry name" value="WD40 repeat-like"/>
    <property type="match status" value="1"/>
</dbReference>